<name>A0A382CW80_9ZZZZ</name>
<protein>
    <submittedName>
        <fullName evidence="1">Uncharacterized protein</fullName>
    </submittedName>
</protein>
<reference evidence="1" key="1">
    <citation type="submission" date="2018-05" db="EMBL/GenBank/DDBJ databases">
        <authorList>
            <person name="Lanie J.A."/>
            <person name="Ng W.-L."/>
            <person name="Kazmierczak K.M."/>
            <person name="Andrzejewski T.M."/>
            <person name="Davidsen T.M."/>
            <person name="Wayne K.J."/>
            <person name="Tettelin H."/>
            <person name="Glass J.I."/>
            <person name="Rusch D."/>
            <person name="Podicherti R."/>
            <person name="Tsui H.-C.T."/>
            <person name="Winkler M.E."/>
        </authorList>
    </citation>
    <scope>NUCLEOTIDE SEQUENCE</scope>
</reference>
<dbReference type="AlphaFoldDB" id="A0A382CW80"/>
<evidence type="ECO:0000313" key="1">
    <source>
        <dbReference type="EMBL" id="SVB29577.1"/>
    </source>
</evidence>
<organism evidence="1">
    <name type="scientific">marine metagenome</name>
    <dbReference type="NCBI Taxonomy" id="408172"/>
    <lineage>
        <taxon>unclassified sequences</taxon>
        <taxon>metagenomes</taxon>
        <taxon>ecological metagenomes</taxon>
    </lineage>
</organism>
<sequence>MERKKQQRDFAPQFPVSAVDIDEKFQQAVAFHQAGQLAQAERMCKQILTY</sequence>
<feature type="non-terminal residue" evidence="1">
    <location>
        <position position="50"/>
    </location>
</feature>
<proteinExistence type="predicted"/>
<gene>
    <name evidence="1" type="ORF">METZ01_LOCUS182431</name>
</gene>
<dbReference type="EMBL" id="UINC01036110">
    <property type="protein sequence ID" value="SVB29577.1"/>
    <property type="molecule type" value="Genomic_DNA"/>
</dbReference>
<accession>A0A382CW80</accession>